<comment type="similarity">
    <text evidence="1">Belongs to the thioesterase PaaI family.</text>
</comment>
<dbReference type="InterPro" id="IPR029069">
    <property type="entry name" value="HotDog_dom_sf"/>
</dbReference>
<dbReference type="PANTHER" id="PTHR21660:SF1">
    <property type="entry name" value="ACYL-COENZYME A THIOESTERASE 13"/>
    <property type="match status" value="1"/>
</dbReference>
<feature type="domain" description="Thioesterase" evidence="3">
    <location>
        <begin position="91"/>
        <end position="170"/>
    </location>
</feature>
<reference evidence="4 5" key="1">
    <citation type="submission" date="2018-06" db="EMBL/GenBank/DDBJ databases">
        <title>Whole genome sequencing of four bacterial strains from South Shetland trench revealing bio-synthetic gene clusters.</title>
        <authorList>
            <person name="Abdel-Mageed W.M."/>
            <person name="Lehri B."/>
            <person name="Jarmusch S.A."/>
            <person name="Miranda K."/>
            <person name="Goodfellow M."/>
            <person name="Jaspars M."/>
            <person name="Karlyshev A.V."/>
        </authorList>
    </citation>
    <scope>NUCLEOTIDE SEQUENCE [LARGE SCALE GENOMIC DNA]</scope>
    <source>
        <strain evidence="4 5">SST1</strain>
    </source>
</reference>
<evidence type="ECO:0000313" key="5">
    <source>
        <dbReference type="Proteomes" id="UP000252187"/>
    </source>
</evidence>
<dbReference type="Pfam" id="PF03061">
    <property type="entry name" value="4HBT"/>
    <property type="match status" value="1"/>
</dbReference>
<name>A0A365P639_9ACTN</name>
<organism evidence="4 5">
    <name type="scientific">Dietzia maris</name>
    <dbReference type="NCBI Taxonomy" id="37915"/>
    <lineage>
        <taxon>Bacteria</taxon>
        <taxon>Bacillati</taxon>
        <taxon>Actinomycetota</taxon>
        <taxon>Actinomycetes</taxon>
        <taxon>Mycobacteriales</taxon>
        <taxon>Dietziaceae</taxon>
        <taxon>Dietzia</taxon>
    </lineage>
</organism>
<dbReference type="PANTHER" id="PTHR21660">
    <property type="entry name" value="THIOESTERASE SUPERFAMILY MEMBER-RELATED"/>
    <property type="match status" value="1"/>
</dbReference>
<dbReference type="NCBIfam" id="TIGR00369">
    <property type="entry name" value="unchar_dom_1"/>
    <property type="match status" value="1"/>
</dbReference>
<accession>A0A365P639</accession>
<dbReference type="GO" id="GO:0047617">
    <property type="term" value="F:fatty acyl-CoA hydrolase activity"/>
    <property type="evidence" value="ECO:0007669"/>
    <property type="project" value="InterPro"/>
</dbReference>
<keyword evidence="2" id="KW-0378">Hydrolase</keyword>
<evidence type="ECO:0000256" key="1">
    <source>
        <dbReference type="ARBA" id="ARBA00008324"/>
    </source>
</evidence>
<dbReference type="InterPro" id="IPR006683">
    <property type="entry name" value="Thioestr_dom"/>
</dbReference>
<dbReference type="InterPro" id="IPR003736">
    <property type="entry name" value="PAAI_dom"/>
</dbReference>
<evidence type="ECO:0000313" key="4">
    <source>
        <dbReference type="EMBL" id="RBA30200.1"/>
    </source>
</evidence>
<evidence type="ECO:0000256" key="2">
    <source>
        <dbReference type="ARBA" id="ARBA00022801"/>
    </source>
</evidence>
<evidence type="ECO:0000259" key="3">
    <source>
        <dbReference type="Pfam" id="PF03061"/>
    </source>
</evidence>
<dbReference type="CDD" id="cd03443">
    <property type="entry name" value="PaaI_thioesterase"/>
    <property type="match status" value="1"/>
</dbReference>
<dbReference type="Proteomes" id="UP000252187">
    <property type="component" value="Unassembled WGS sequence"/>
</dbReference>
<gene>
    <name evidence="4" type="ORF">DQ226_17540</name>
</gene>
<sequence>MPAPAGRFGGVDDAPFDSVDPVARGRHYSWPALPDAAERSVHAGLEALRLIIDGERHLSPGAHTLGVRLSAAEVGAVTMTAEPAEWALNNGGTVHGGIVSGWVDSALGYATATVVEEGVGYSTLDLTVRYIRALRLERTPATIRAEVEHAGRSTCVVQVRVTDTDGRTCASASGVMMLFRP</sequence>
<protein>
    <submittedName>
        <fullName evidence="4">PaaI family thioesterase</fullName>
    </submittedName>
</protein>
<comment type="caution">
    <text evidence="4">The sequence shown here is derived from an EMBL/GenBank/DDBJ whole genome shotgun (WGS) entry which is preliminary data.</text>
</comment>
<dbReference type="AlphaFoldDB" id="A0A365P639"/>
<dbReference type="InterPro" id="IPR039298">
    <property type="entry name" value="ACOT13"/>
</dbReference>
<proteinExistence type="inferred from homology"/>
<dbReference type="Gene3D" id="3.10.129.10">
    <property type="entry name" value="Hotdog Thioesterase"/>
    <property type="match status" value="1"/>
</dbReference>
<dbReference type="EMBL" id="QNTT01000090">
    <property type="protein sequence ID" value="RBA30200.1"/>
    <property type="molecule type" value="Genomic_DNA"/>
</dbReference>
<dbReference type="SUPFAM" id="SSF54637">
    <property type="entry name" value="Thioesterase/thiol ester dehydrase-isomerase"/>
    <property type="match status" value="1"/>
</dbReference>